<dbReference type="AlphaFoldDB" id="A0A7C0ZFR3"/>
<evidence type="ECO:0000313" key="1">
    <source>
        <dbReference type="EMBL" id="HDI83602.1"/>
    </source>
</evidence>
<organism evidence="1">
    <name type="scientific">candidate division WOR-3 bacterium</name>
    <dbReference type="NCBI Taxonomy" id="2052148"/>
    <lineage>
        <taxon>Bacteria</taxon>
        <taxon>Bacteria division WOR-3</taxon>
    </lineage>
</organism>
<sequence>MRIWIDIDNAPHVLIMEPIIEELERRGHQVLITARDYGNTRGLLDMKGFRYFLIGRHPGKSGILKILHLGLRMVRLFIWAMDKNIDIAFAHGSRSQVIPARLLGIPVVTMYDYEHISDFIFRYFANIILMPFVFKDLLKGQRKFRVFPGLKEELYIWEHEYIPDWGKGLSLDREKIVVVRPPASMAHYHNPVAEKILNSLLSEFASREDITVIVVPRTGCQRKEIMKKFGRYKNVIVLEKEVDGISMLKDADLVISGGGTMNREAALLGKPVYSIFQGKKGEVDKWLENHGRLRFIQEGDSINIDFNWKKSPLALNPDLKNWIVDFLLHFKTGRR</sequence>
<dbReference type="EMBL" id="DQWE01000351">
    <property type="protein sequence ID" value="HDI83602.1"/>
    <property type="molecule type" value="Genomic_DNA"/>
</dbReference>
<dbReference type="PANTHER" id="PTHR39662:SF1">
    <property type="entry name" value="DUF354 DOMAIN-CONTAINING PROTEIN"/>
    <property type="match status" value="1"/>
</dbReference>
<proteinExistence type="predicted"/>
<dbReference type="Gene3D" id="3.40.50.2000">
    <property type="entry name" value="Glycogen Phosphorylase B"/>
    <property type="match status" value="1"/>
</dbReference>
<name>A0A7C0ZFR3_UNCW3</name>
<protein>
    <submittedName>
        <fullName evidence="1">DUF354 domain-containing protein</fullName>
    </submittedName>
</protein>
<dbReference type="InterPro" id="IPR007152">
    <property type="entry name" value="DUF354"/>
</dbReference>
<dbReference type="Proteomes" id="UP000885847">
    <property type="component" value="Unassembled WGS sequence"/>
</dbReference>
<accession>A0A7C0ZFR3</accession>
<dbReference type="PANTHER" id="PTHR39662">
    <property type="entry name" value="DUF354 DOMAIN-CONTAINING PROTEIN-RELATED"/>
    <property type="match status" value="1"/>
</dbReference>
<gene>
    <name evidence="1" type="ORF">ENF18_07425</name>
</gene>
<dbReference type="SUPFAM" id="SSF53756">
    <property type="entry name" value="UDP-Glycosyltransferase/glycogen phosphorylase"/>
    <property type="match status" value="1"/>
</dbReference>
<dbReference type="Pfam" id="PF04007">
    <property type="entry name" value="DUF354"/>
    <property type="match status" value="1"/>
</dbReference>
<comment type="caution">
    <text evidence="1">The sequence shown here is derived from an EMBL/GenBank/DDBJ whole genome shotgun (WGS) entry which is preliminary data.</text>
</comment>
<dbReference type="PIRSF" id="PIRSF005357">
    <property type="entry name" value="UCP005357"/>
    <property type="match status" value="1"/>
</dbReference>
<reference evidence="1" key="1">
    <citation type="journal article" date="2020" name="mSystems">
        <title>Genome- and Community-Level Interaction Insights into Carbon Utilization and Element Cycling Functions of Hydrothermarchaeota in Hydrothermal Sediment.</title>
        <authorList>
            <person name="Zhou Z."/>
            <person name="Liu Y."/>
            <person name="Xu W."/>
            <person name="Pan J."/>
            <person name="Luo Z.H."/>
            <person name="Li M."/>
        </authorList>
    </citation>
    <scope>NUCLEOTIDE SEQUENCE [LARGE SCALE GENOMIC DNA]</scope>
    <source>
        <strain evidence="1">HyVt-102</strain>
    </source>
</reference>